<evidence type="ECO:0000313" key="7">
    <source>
        <dbReference type="Proteomes" id="UP000008549"/>
    </source>
</evidence>
<feature type="domain" description="RRM" evidence="5">
    <location>
        <begin position="615"/>
        <end position="690"/>
    </location>
</feature>
<dbReference type="CDD" id="cd12254">
    <property type="entry name" value="RRM_hnRNPH_ESRPs_RBM12_like"/>
    <property type="match status" value="1"/>
</dbReference>
<protein>
    <submittedName>
        <fullName evidence="6">Protein CBG12209</fullName>
    </submittedName>
</protein>
<evidence type="ECO:0000313" key="6">
    <source>
        <dbReference type="EMBL" id="CAP31219.2"/>
    </source>
</evidence>
<name>A8XEZ7_CAEBR</name>
<reference evidence="6 7" key="2">
    <citation type="journal article" date="2011" name="PLoS Genet.">
        <title>Caenorhabditis briggsae recombinant inbred line genotypes reveal inter-strain incompatibility and the evolution of recombination.</title>
        <authorList>
            <person name="Ross J.A."/>
            <person name="Koboldt D.C."/>
            <person name="Staisch J.E."/>
            <person name="Chamberlin H.M."/>
            <person name="Gupta B.P."/>
            <person name="Miller R.D."/>
            <person name="Baird S.E."/>
            <person name="Haag E.S."/>
        </authorList>
    </citation>
    <scope>NUCLEOTIDE SEQUENCE [LARGE SCALE GENOMIC DNA]</scope>
    <source>
        <strain evidence="6 7">AF16</strain>
    </source>
</reference>
<evidence type="ECO:0000256" key="2">
    <source>
        <dbReference type="ARBA" id="ARBA00022884"/>
    </source>
</evidence>
<dbReference type="InterPro" id="IPR000504">
    <property type="entry name" value="RRM_dom"/>
</dbReference>
<dbReference type="GO" id="GO:0005654">
    <property type="term" value="C:nucleoplasm"/>
    <property type="evidence" value="ECO:0000318"/>
    <property type="project" value="GO_Central"/>
</dbReference>
<reference evidence="6 7" key="1">
    <citation type="journal article" date="2003" name="PLoS Biol.">
        <title>The genome sequence of Caenorhabditis briggsae: a platform for comparative genomics.</title>
        <authorList>
            <person name="Stein L.D."/>
            <person name="Bao Z."/>
            <person name="Blasiar D."/>
            <person name="Blumenthal T."/>
            <person name="Brent M.R."/>
            <person name="Chen N."/>
            <person name="Chinwalla A."/>
            <person name="Clarke L."/>
            <person name="Clee C."/>
            <person name="Coghlan A."/>
            <person name="Coulson A."/>
            <person name="D'Eustachio P."/>
            <person name="Fitch D.H."/>
            <person name="Fulton L.A."/>
            <person name="Fulton R.E."/>
            <person name="Griffiths-Jones S."/>
            <person name="Harris T.W."/>
            <person name="Hillier L.W."/>
            <person name="Kamath R."/>
            <person name="Kuwabara P.E."/>
            <person name="Mardis E.R."/>
            <person name="Marra M.A."/>
            <person name="Miner T.L."/>
            <person name="Minx P."/>
            <person name="Mullikin J.C."/>
            <person name="Plumb R.W."/>
            <person name="Rogers J."/>
            <person name="Schein J.E."/>
            <person name="Sohrmann M."/>
            <person name="Spieth J."/>
            <person name="Stajich J.E."/>
            <person name="Wei C."/>
            <person name="Willey D."/>
            <person name="Wilson R.K."/>
            <person name="Durbin R."/>
            <person name="Waterston R.H."/>
        </authorList>
    </citation>
    <scope>NUCLEOTIDE SEQUENCE [LARGE SCALE GENOMIC DNA]</scope>
    <source>
        <strain evidence="6 7">AF16</strain>
    </source>
</reference>
<dbReference type="GO" id="GO:0003723">
    <property type="term" value="F:RNA binding"/>
    <property type="evidence" value="ECO:0000318"/>
    <property type="project" value="GO_Central"/>
</dbReference>
<sequence>MSVIIRLKNLPMTAAAADVRTFFSGLKIPDGAVHIIGGDEGEVFVGFASDEDARLAMARDRAKIHGAEIRLFLSSKSEQSSVIAARKNASYASPEPHDQHVPSAFTHSAQFQQDWKPQHTGNPYAAKSGYEASYPPQNSNQIHLDFNSQNVYGNRKEISENRLQSPIKKEEPFDDDFGDYTHSFQPQVPQPQPKFDNRYGSGSTSIKLEEPVKPQAAPPAHLPIHSAQKPVPEIQYGIRGASINNGQNGIGFHESGNDQMSGGDSWRDNSFKKPAQNEYNAGYRGDYHEYQSYPETHKRDFHGGNKFNQAPARNVPPMNAQQPVVRPSQSMNGRKTLMPTPPAPFQNPPQPFAAPPSGGNNSQINRPFQNGLPPQNQLRNDTPVFRTNTAPPPIPNNINRQIPPAVQHPPPAFQNKIATPALVPAFNQAPVIPSANKLNGPANQTVEKFYIELTRLPMDLLRPAALEAFIHPTVPLTLSSVKTVFGPGGIHMHTIIRLDSIADYATMMRRNGEQGIKIQQSDKKSFEMAVDGAPLPIPVVQPVATMPIMQVNKKQDEDDNKKNKRSRWENKSPTRSPRRSPPRRDIRSRSRSPLRRRRRSRSPARISQHTDPTRWSVLVMNVPFRIKEEELMEWFAEKVRPAKLSRAYYSDGNASDRWIAEFSSESLMRRAFSIRTLCSGRTLRLTYVKNEEVDKMLKIEDVYGEEKRHKNEEARALQSEAEKINPPSFFNAPVTRGPPGGHMVPQGLPNSMNGLPPPQPNGFNGSVPPAGFSQPPPSGSFNGLTPHIRGGFVPRGNGFSQRGGPVGRGGHGGPGFYQNNGDSFNNAPEQSQQKGFGNQDGFRGSYRGGFRGGRGRGGGFQGNNHRSDEPQPSQNEFMQLVQSIGPRGTVLSCNGFPKDVTLEDVVDFFLPYEPDRNSIRIRRGDDGVMTGECMLACFGQENQYLQQFFFQHARRASVDLDGQKLRNSLISVRLV</sequence>
<evidence type="ECO:0000259" key="5">
    <source>
        <dbReference type="PROSITE" id="PS50102"/>
    </source>
</evidence>
<keyword evidence="1" id="KW-0677">Repeat</keyword>
<dbReference type="PROSITE" id="PS50102">
    <property type="entry name" value="RRM"/>
    <property type="match status" value="1"/>
</dbReference>
<dbReference type="GO" id="GO:1990904">
    <property type="term" value="C:ribonucleoprotein complex"/>
    <property type="evidence" value="ECO:0000318"/>
    <property type="project" value="GO_Central"/>
</dbReference>
<dbReference type="AlphaFoldDB" id="A8XEZ7"/>
<evidence type="ECO:0000256" key="3">
    <source>
        <dbReference type="PROSITE-ProRule" id="PRU00176"/>
    </source>
</evidence>
<dbReference type="Proteomes" id="UP000008549">
    <property type="component" value="Unassembled WGS sequence"/>
</dbReference>
<organism evidence="6 7">
    <name type="scientific">Caenorhabditis briggsae</name>
    <dbReference type="NCBI Taxonomy" id="6238"/>
    <lineage>
        <taxon>Eukaryota</taxon>
        <taxon>Metazoa</taxon>
        <taxon>Ecdysozoa</taxon>
        <taxon>Nematoda</taxon>
        <taxon>Chromadorea</taxon>
        <taxon>Rhabditida</taxon>
        <taxon>Rhabditina</taxon>
        <taxon>Rhabditomorpha</taxon>
        <taxon>Rhabditoidea</taxon>
        <taxon>Rhabditidae</taxon>
        <taxon>Peloderinae</taxon>
        <taxon>Caenorhabditis</taxon>
    </lineage>
</organism>
<feature type="region of interest" description="Disordered" evidence="4">
    <location>
        <begin position="551"/>
        <end position="610"/>
    </location>
</feature>
<gene>
    <name evidence="8" type="primary">rbm-12</name>
    <name evidence="6 8" type="ORF">CBG12209</name>
    <name evidence="6" type="ORF">CBG_12209</name>
</gene>
<dbReference type="InterPro" id="IPR012677">
    <property type="entry name" value="Nucleotide-bd_a/b_plait_sf"/>
</dbReference>
<feature type="region of interest" description="Disordered" evidence="4">
    <location>
        <begin position="310"/>
        <end position="329"/>
    </location>
</feature>
<feature type="compositionally biased region" description="Gly residues" evidence="4">
    <location>
        <begin position="846"/>
        <end position="861"/>
    </location>
</feature>
<dbReference type="eggNOG" id="KOG4307">
    <property type="taxonomic scope" value="Eukaryota"/>
</dbReference>
<dbReference type="OMA" id="FGRQKKE"/>
<dbReference type="FunCoup" id="A8XEZ7">
    <property type="interactions" value="2312"/>
</dbReference>
<dbReference type="WormBase" id="CBG12209">
    <property type="protein sequence ID" value="CBP09107"/>
    <property type="gene ID" value="WBGene00033193"/>
    <property type="gene designation" value="Cbr-rbm-12"/>
</dbReference>
<dbReference type="PANTHER" id="PTHR13976">
    <property type="entry name" value="HETEROGENEOUS NUCLEAR RIBONUCLEOPROTEIN-RELATED"/>
    <property type="match status" value="1"/>
</dbReference>
<proteinExistence type="predicted"/>
<dbReference type="InParanoid" id="A8XEZ7"/>
<feature type="compositionally biased region" description="Polar residues" evidence="4">
    <location>
        <begin position="358"/>
        <end position="383"/>
    </location>
</feature>
<accession>A8XEZ7</accession>
<dbReference type="HOGENOM" id="CLU_304878_0_0_1"/>
<dbReference type="CDD" id="cd12510">
    <property type="entry name" value="RRM1_RBM12_like"/>
    <property type="match status" value="1"/>
</dbReference>
<feature type="compositionally biased region" description="Basic and acidic residues" evidence="4">
    <location>
        <begin position="553"/>
        <end position="572"/>
    </location>
</feature>
<feature type="compositionally biased region" description="Basic residues" evidence="4">
    <location>
        <begin position="589"/>
        <end position="602"/>
    </location>
</feature>
<evidence type="ECO:0000256" key="1">
    <source>
        <dbReference type="ARBA" id="ARBA00022737"/>
    </source>
</evidence>
<dbReference type="InterPro" id="IPR035979">
    <property type="entry name" value="RBD_domain_sf"/>
</dbReference>
<feature type="region of interest" description="Disordered" evidence="4">
    <location>
        <begin position="809"/>
        <end position="873"/>
    </location>
</feature>
<keyword evidence="2 3" id="KW-0694">RNA-binding</keyword>
<dbReference type="SUPFAM" id="SSF54928">
    <property type="entry name" value="RNA-binding domain, RBD"/>
    <property type="match status" value="3"/>
</dbReference>
<feature type="compositionally biased region" description="Polar residues" evidence="4">
    <location>
        <begin position="817"/>
        <end position="836"/>
    </location>
</feature>
<evidence type="ECO:0000256" key="4">
    <source>
        <dbReference type="SAM" id="MobiDB-lite"/>
    </source>
</evidence>
<keyword evidence="7" id="KW-1185">Reference proteome</keyword>
<evidence type="ECO:0000313" key="8">
    <source>
        <dbReference type="WormBase" id="CBG12209"/>
    </source>
</evidence>
<feature type="region of interest" description="Disordered" evidence="4">
    <location>
        <begin position="341"/>
        <end position="383"/>
    </location>
</feature>
<feature type="compositionally biased region" description="Polar residues" evidence="4">
    <location>
        <begin position="319"/>
        <end position="329"/>
    </location>
</feature>
<dbReference type="GO" id="GO:0043484">
    <property type="term" value="P:regulation of RNA splicing"/>
    <property type="evidence" value="ECO:0000318"/>
    <property type="project" value="GO_Central"/>
</dbReference>
<dbReference type="Gene3D" id="3.30.70.330">
    <property type="match status" value="2"/>
</dbReference>
<feature type="compositionally biased region" description="Pro residues" evidence="4">
    <location>
        <begin position="341"/>
        <end position="354"/>
    </location>
</feature>
<dbReference type="InterPro" id="IPR050666">
    <property type="entry name" value="ESRP"/>
</dbReference>
<dbReference type="EMBL" id="HE600958">
    <property type="protein sequence ID" value="CAP31219.2"/>
    <property type="molecule type" value="Genomic_DNA"/>
</dbReference>